<dbReference type="Proteomes" id="UP000308600">
    <property type="component" value="Unassembled WGS sequence"/>
</dbReference>
<protein>
    <submittedName>
        <fullName evidence="1">Uncharacterized protein</fullName>
    </submittedName>
</protein>
<evidence type="ECO:0000313" key="1">
    <source>
        <dbReference type="EMBL" id="TFK66321.1"/>
    </source>
</evidence>
<gene>
    <name evidence="1" type="ORF">BDN72DRAFT_860009</name>
</gene>
<name>A0ACD3AKQ0_9AGAR</name>
<keyword evidence="2" id="KW-1185">Reference proteome</keyword>
<dbReference type="EMBL" id="ML208409">
    <property type="protein sequence ID" value="TFK66321.1"/>
    <property type="molecule type" value="Genomic_DNA"/>
</dbReference>
<proteinExistence type="predicted"/>
<accession>A0ACD3AKQ0</accession>
<evidence type="ECO:0000313" key="2">
    <source>
        <dbReference type="Proteomes" id="UP000308600"/>
    </source>
</evidence>
<reference evidence="1 2" key="1">
    <citation type="journal article" date="2019" name="Nat. Ecol. Evol.">
        <title>Megaphylogeny resolves global patterns of mushroom evolution.</title>
        <authorList>
            <person name="Varga T."/>
            <person name="Krizsan K."/>
            <person name="Foldi C."/>
            <person name="Dima B."/>
            <person name="Sanchez-Garcia M."/>
            <person name="Sanchez-Ramirez S."/>
            <person name="Szollosi G.J."/>
            <person name="Szarkandi J.G."/>
            <person name="Papp V."/>
            <person name="Albert L."/>
            <person name="Andreopoulos W."/>
            <person name="Angelini C."/>
            <person name="Antonin V."/>
            <person name="Barry K.W."/>
            <person name="Bougher N.L."/>
            <person name="Buchanan P."/>
            <person name="Buyck B."/>
            <person name="Bense V."/>
            <person name="Catcheside P."/>
            <person name="Chovatia M."/>
            <person name="Cooper J."/>
            <person name="Damon W."/>
            <person name="Desjardin D."/>
            <person name="Finy P."/>
            <person name="Geml J."/>
            <person name="Haridas S."/>
            <person name="Hughes K."/>
            <person name="Justo A."/>
            <person name="Karasinski D."/>
            <person name="Kautmanova I."/>
            <person name="Kiss B."/>
            <person name="Kocsube S."/>
            <person name="Kotiranta H."/>
            <person name="LaButti K.M."/>
            <person name="Lechner B.E."/>
            <person name="Liimatainen K."/>
            <person name="Lipzen A."/>
            <person name="Lukacs Z."/>
            <person name="Mihaltcheva S."/>
            <person name="Morgado L.N."/>
            <person name="Niskanen T."/>
            <person name="Noordeloos M.E."/>
            <person name="Ohm R.A."/>
            <person name="Ortiz-Santana B."/>
            <person name="Ovrebo C."/>
            <person name="Racz N."/>
            <person name="Riley R."/>
            <person name="Savchenko A."/>
            <person name="Shiryaev A."/>
            <person name="Soop K."/>
            <person name="Spirin V."/>
            <person name="Szebenyi C."/>
            <person name="Tomsovsky M."/>
            <person name="Tulloss R.E."/>
            <person name="Uehling J."/>
            <person name="Grigoriev I.V."/>
            <person name="Vagvolgyi C."/>
            <person name="Papp T."/>
            <person name="Martin F.M."/>
            <person name="Miettinen O."/>
            <person name="Hibbett D.S."/>
            <person name="Nagy L.G."/>
        </authorList>
    </citation>
    <scope>NUCLEOTIDE SEQUENCE [LARGE SCALE GENOMIC DNA]</scope>
    <source>
        <strain evidence="1 2">NL-1719</strain>
    </source>
</reference>
<feature type="non-terminal residue" evidence="1">
    <location>
        <position position="499"/>
    </location>
</feature>
<organism evidence="1 2">
    <name type="scientific">Pluteus cervinus</name>
    <dbReference type="NCBI Taxonomy" id="181527"/>
    <lineage>
        <taxon>Eukaryota</taxon>
        <taxon>Fungi</taxon>
        <taxon>Dikarya</taxon>
        <taxon>Basidiomycota</taxon>
        <taxon>Agaricomycotina</taxon>
        <taxon>Agaricomycetes</taxon>
        <taxon>Agaricomycetidae</taxon>
        <taxon>Agaricales</taxon>
        <taxon>Pluteineae</taxon>
        <taxon>Pluteaceae</taxon>
        <taxon>Pluteus</taxon>
    </lineage>
</organism>
<sequence length="499" mass="56251">MSALFKNNLTPEKLSQEPSLLLHNKPTDGHVYGPFDGLCGAVILGGDHFITTPNYHIIYDPPLGGDRQVYLRENLRYGIDDPLQWPQPLIRNLVHFAVMRLPVRNAEDPLHIMWWLPTKSDFVEDPTSLISGLGRLHIHKTLVITTLCLSLLQRAEPFKLQSDLFPNFINTLSASTYRLKHLANFEAMLRIVRAVQRLYLEVLALVDYFDVHKPIMEGRKVAPPGLAPVMGAFVSDPSLCEMFLKAHIRVWLIRPYTALDNARIRKIPMVPHRTFHVIFKGSANDPVKHQKILAAVKSVLQYPNPFSSSRATLDPWLPFIATSESTSEPPKKRIRLDNKPEAKEKGSPGRNKYEDPKTGNYPPAIPAWHDALSSVANLLTTQVSAQSDSIDMSYAFPDPAALAVIERADRQQHMYQNWLRWRSAFIYRLSVHDSQSTTLSSKAWKKLLSLGFETIVNTQRSTTGPTKSSTLAEDVQKILKACFSTAQSQSSKTSVEFAQ</sequence>